<gene>
    <name evidence="8" type="ORF">VitviT2T_007734</name>
</gene>
<evidence type="ECO:0000313" key="9">
    <source>
        <dbReference type="Proteomes" id="UP001227230"/>
    </source>
</evidence>
<comment type="similarity">
    <text evidence="2">Belongs to the ORC1 family.</text>
</comment>
<evidence type="ECO:0000256" key="3">
    <source>
        <dbReference type="ARBA" id="ARBA00022705"/>
    </source>
</evidence>
<dbReference type="InterPro" id="IPR004332">
    <property type="entry name" value="Transposase_MuDR"/>
</dbReference>
<dbReference type="InterPro" id="IPR050311">
    <property type="entry name" value="ORC1/CDC6"/>
</dbReference>
<evidence type="ECO:0000256" key="4">
    <source>
        <dbReference type="ARBA" id="ARBA00023125"/>
    </source>
</evidence>
<evidence type="ECO:0000313" key="8">
    <source>
        <dbReference type="EMBL" id="WJZ88434.1"/>
    </source>
</evidence>
<dbReference type="InterPro" id="IPR043151">
    <property type="entry name" value="BAH_sf"/>
</dbReference>
<evidence type="ECO:0000256" key="2">
    <source>
        <dbReference type="ARBA" id="ARBA00008398"/>
    </source>
</evidence>
<proteinExistence type="inferred from homology"/>
<dbReference type="SMART" id="SM00439">
    <property type="entry name" value="BAH"/>
    <property type="match status" value="1"/>
</dbReference>
<reference evidence="8 9" key="1">
    <citation type="journal article" date="2023" name="Hortic Res">
        <title>The complete reference genome for grapevine (Vitis vinifera L.) genetics and breeding.</title>
        <authorList>
            <person name="Shi X."/>
            <person name="Cao S."/>
            <person name="Wang X."/>
            <person name="Huang S."/>
            <person name="Wang Y."/>
            <person name="Liu Z."/>
            <person name="Liu W."/>
            <person name="Leng X."/>
            <person name="Peng Y."/>
            <person name="Wang N."/>
            <person name="Wang Y."/>
            <person name="Ma Z."/>
            <person name="Xu X."/>
            <person name="Zhang F."/>
            <person name="Xue H."/>
            <person name="Zhong H."/>
            <person name="Wang Y."/>
            <person name="Zhang K."/>
            <person name="Velt A."/>
            <person name="Avia K."/>
            <person name="Holtgrawe D."/>
            <person name="Grimplet J."/>
            <person name="Matus J.T."/>
            <person name="Ware D."/>
            <person name="Wu X."/>
            <person name="Wang H."/>
            <person name="Liu C."/>
            <person name="Fang Y."/>
            <person name="Rustenholz C."/>
            <person name="Cheng Z."/>
            <person name="Xiao H."/>
            <person name="Zhou Y."/>
        </authorList>
    </citation>
    <scope>NUCLEOTIDE SEQUENCE [LARGE SCALE GENOMIC DNA]</scope>
    <source>
        <strain evidence="9">cv. Pinot noir / PN40024</strain>
        <tissue evidence="8">Leaf</tissue>
    </source>
</reference>
<evidence type="ECO:0000256" key="6">
    <source>
        <dbReference type="SAM" id="MobiDB-lite"/>
    </source>
</evidence>
<comment type="subcellular location">
    <subcellularLocation>
        <location evidence="1">Nucleus</location>
    </subcellularLocation>
</comment>
<evidence type="ECO:0000256" key="1">
    <source>
        <dbReference type="ARBA" id="ARBA00004123"/>
    </source>
</evidence>
<name>A0ABY9C0Y3_VITVI</name>
<dbReference type="Pfam" id="PF03108">
    <property type="entry name" value="DBD_Tnp_Mut"/>
    <property type="match status" value="1"/>
</dbReference>
<sequence>MKRLSSVWRGSMIRGATALLVGNEDAADFRNSKERNLLHIGVGRSVGSSFVITLVDEVGIMLLYEGEWVRDGNVFYFEGSKGKGIEIPKTISYKELLGVVHHILKLDPTNCFLSMKYVFNANIPTSPIQLTDDGDVKFFIGLNYTNGKLSVPLCIIVEKRIDNHNQKSICNSYFECHMSSEIDKELNEDSMLMHKSRHIHCDSVETLTVDGENGPRFQNESHEGYKVHDWNMNETAINEEDYRMNTNPTSDKQVTQIGSFRTGSAQSAEILTMIDTSDGFIHDNPTIIEDVANERQNMMQQPIVSGISDDHLEEHQIYSSKKELQRKLYMMALKRKFEFKTTKSTTKLLLVECFDKECKWRVRATKLGISNMFQIMKFYSTHTCRLDMMSRDNRHASSWLIGESIRETYQGIGCEFRPKDIVADIRKQYGIQISYDKAWRAKELALGSIRGSPEESYNTLPSYCYVLEQKNPGTITDIVTDCDNQFKYFFMSIGASLAGFHTSIRPVVAVDGTFLKAKYLRTLFIAACKDGNNQIYPLAFGIGDSENDASWEWFLQKLHDALGHIDDLFVISDRHGSIEKAVHKVFPHARHGVCTYHVGQNLKTKFKNPVIHKLFHDAAHAYRVSEFNFIFGQLEMIDPRAARYLMDIGVDRWTHLRRSSRRSSLQFFEPEKHSSRTPKYVENVERSKLPVTPDVSEARKRKRPDEGNVVTRARVSRNASLRPKKRVYYKKVVYDGGEFAVGDDVYVKRRENASSDDEELQAEECRECFKSGRPVMIAWYMERSGWYLLVSGRWYIIPEETAAGRQPHNLRRELYRTNDFADIEMESVIRLCNVMSPKEFTKANNEGDDIFLCEYEYDMHWHSFKRLAEINNGEEGNEEADNDVDWDYGKDSGSDTEEDMEYEEGNVNNLPSGPSPAHAVAANSWKGRIFGLNKIGTKKILGHVRCHKQTELERAKATLLLTTLPKSLPCRIKEMEEITAFIKGAICNDQCLGRCLYIHGVPGTGKTMSVLSVMRNLRSEVDAGSIKPYCFVDINGLKLASSENIYRVIYEALSGHRVGWKKALHLLNERFADESKIAKEEIRPCILLIDELDLLVTRNQSVLYNILDWPTKPHSKLIVIGIANTMDLPEKLLPRISSRMGIQRLCFGPYNYQQLQEIIPSRLQGIDAFERQAIEFASRTVTAISGDARRALEICRRAAELADYHIKKLASPPDSSSEGKALVGMAEVEAAIQEMFQAPHIQVMKSSSKLSKIFLVAMVHGLYQTGMVETTFEKLSVTVSCLCTSNGEKFPGWDTLLELVVSLVNAESFYVKQELSIGCRSCSSIFQVMM</sequence>
<dbReference type="Proteomes" id="UP001227230">
    <property type="component" value="Chromosome 6"/>
</dbReference>
<dbReference type="PANTHER" id="PTHR10763">
    <property type="entry name" value="CELL DIVISION CONTROL PROTEIN 6-RELATED"/>
    <property type="match status" value="1"/>
</dbReference>
<feature type="compositionally biased region" description="Acidic residues" evidence="6">
    <location>
        <begin position="875"/>
        <end position="886"/>
    </location>
</feature>
<evidence type="ECO:0000259" key="7">
    <source>
        <dbReference type="PROSITE" id="PS51038"/>
    </source>
</evidence>
<feature type="domain" description="BAH" evidence="7">
    <location>
        <begin position="737"/>
        <end position="868"/>
    </location>
</feature>
<dbReference type="Gene3D" id="3.40.50.300">
    <property type="entry name" value="P-loop containing nucleotide triphosphate hydrolases"/>
    <property type="match status" value="1"/>
</dbReference>
<dbReference type="Pfam" id="PF17872">
    <property type="entry name" value="AAA_lid_10"/>
    <property type="match status" value="1"/>
</dbReference>
<evidence type="ECO:0000256" key="5">
    <source>
        <dbReference type="ARBA" id="ARBA00023242"/>
    </source>
</evidence>
<dbReference type="InterPro" id="IPR003959">
    <property type="entry name" value="ATPase_AAA_core"/>
</dbReference>
<dbReference type="Pfam" id="PF00004">
    <property type="entry name" value="AAA"/>
    <property type="match status" value="1"/>
</dbReference>
<dbReference type="Pfam" id="PF10551">
    <property type="entry name" value="MULE"/>
    <property type="match status" value="1"/>
</dbReference>
<dbReference type="Pfam" id="PF01426">
    <property type="entry name" value="BAH"/>
    <property type="match status" value="1"/>
</dbReference>
<dbReference type="InterPro" id="IPR001025">
    <property type="entry name" value="BAH_dom"/>
</dbReference>
<dbReference type="PROSITE" id="PS51038">
    <property type="entry name" value="BAH"/>
    <property type="match status" value="1"/>
</dbReference>
<dbReference type="Gene3D" id="1.10.8.60">
    <property type="match status" value="1"/>
</dbReference>
<keyword evidence="5" id="KW-0539">Nucleus</keyword>
<dbReference type="InterPro" id="IPR018289">
    <property type="entry name" value="MULE_transposase_dom"/>
</dbReference>
<protein>
    <recommendedName>
        <fullName evidence="7">BAH domain-containing protein</fullName>
    </recommendedName>
</protein>
<dbReference type="InterPro" id="IPR041083">
    <property type="entry name" value="AAA_lid_10"/>
</dbReference>
<feature type="region of interest" description="Disordered" evidence="6">
    <location>
        <begin position="872"/>
        <end position="898"/>
    </location>
</feature>
<keyword evidence="3" id="KW-0235">DNA replication</keyword>
<accession>A0ABY9C0Y3</accession>
<keyword evidence="4" id="KW-0238">DNA-binding</keyword>
<dbReference type="Gene3D" id="2.30.30.490">
    <property type="match status" value="1"/>
</dbReference>
<dbReference type="InterPro" id="IPR003593">
    <property type="entry name" value="AAA+_ATPase"/>
</dbReference>
<dbReference type="PANTHER" id="PTHR10763:SF23">
    <property type="entry name" value="ORIGIN RECOGNITION COMPLEX SUBUNIT 1"/>
    <property type="match status" value="1"/>
</dbReference>
<dbReference type="InterPro" id="IPR027417">
    <property type="entry name" value="P-loop_NTPase"/>
</dbReference>
<dbReference type="EMBL" id="CP126653">
    <property type="protein sequence ID" value="WJZ88434.1"/>
    <property type="molecule type" value="Genomic_DNA"/>
</dbReference>
<organism evidence="8 9">
    <name type="scientific">Vitis vinifera</name>
    <name type="common">Grape</name>
    <dbReference type="NCBI Taxonomy" id="29760"/>
    <lineage>
        <taxon>Eukaryota</taxon>
        <taxon>Viridiplantae</taxon>
        <taxon>Streptophyta</taxon>
        <taxon>Embryophyta</taxon>
        <taxon>Tracheophyta</taxon>
        <taxon>Spermatophyta</taxon>
        <taxon>Magnoliopsida</taxon>
        <taxon>eudicotyledons</taxon>
        <taxon>Gunneridae</taxon>
        <taxon>Pentapetalae</taxon>
        <taxon>rosids</taxon>
        <taxon>Vitales</taxon>
        <taxon>Vitaceae</taxon>
        <taxon>Viteae</taxon>
        <taxon>Vitis</taxon>
    </lineage>
</organism>
<dbReference type="SUPFAM" id="SSF52540">
    <property type="entry name" value="P-loop containing nucleoside triphosphate hydrolases"/>
    <property type="match status" value="1"/>
</dbReference>
<keyword evidence="9" id="KW-1185">Reference proteome</keyword>
<dbReference type="SMART" id="SM00382">
    <property type="entry name" value="AAA"/>
    <property type="match status" value="1"/>
</dbReference>